<comment type="similarity">
    <text evidence="2 8">Belongs to the glutamate--cysteine ligase type 1 family. Type 1 subfamily.</text>
</comment>
<dbReference type="AlphaFoldDB" id="A0A839IT22"/>
<evidence type="ECO:0000256" key="4">
    <source>
        <dbReference type="ARBA" id="ARBA00022684"/>
    </source>
</evidence>
<evidence type="ECO:0000256" key="5">
    <source>
        <dbReference type="ARBA" id="ARBA00022741"/>
    </source>
</evidence>
<dbReference type="HAMAP" id="MF_00578">
    <property type="entry name" value="Glu_cys_ligase"/>
    <property type="match status" value="1"/>
</dbReference>
<keyword evidence="5 8" id="KW-0547">Nucleotide-binding</keyword>
<sequence length="525" mass="60246">MSVTIQDRLQFLQPLAQSGLFTQIQRGLEKEGLRITPDAELAQSPHPERLGSTLTHPHITTDYSEALLEFITPVSTRLDDTLDFLKDLHRFSYQNMDEELIWPASMPCRLHGNDSIPIAQYGTSNSGTMKSVYRQGLSWRYGRIMQSIAGLHYNFSMPEQLWPALQHLQKNDQPMQDFMSEQYFALIRNFRRYSWLLLYLFGASPTVDKSFVEDREHPLEKLDDDTFYLPYATSLRMSGLGYQNNVQASLKICFNSLENYVTTLTHAINTPHADYEAIGVKADNEYRQLNTNILQIENEYYSDIRPKRVARSGERPSQALTERGVEYIEVRCIDLNPFESTGLNKTQARFVDTFLVFCLLENSPQIPDDECLMLEDNHSAIVNEGRKPGLMLNTPDGAISREDWSHQLFDQLIPVAQLLDQGLDNPEHQQALEVYRQSIDQPEKTPSAQVLAGVRKAGSFTQFSLELARQQARELKQEQINKARNALFSQLTDSSIQQQKDIEQADNISFDQFLEEYMAAQKQHS</sequence>
<dbReference type="PANTHER" id="PTHR38761">
    <property type="entry name" value="GLUTAMATE--CYSTEINE LIGASE"/>
    <property type="match status" value="1"/>
</dbReference>
<dbReference type="GO" id="GO:0004357">
    <property type="term" value="F:glutamate-cysteine ligase activity"/>
    <property type="evidence" value="ECO:0007669"/>
    <property type="project" value="UniProtKB-UniRule"/>
</dbReference>
<dbReference type="Gene3D" id="3.30.590.20">
    <property type="match status" value="1"/>
</dbReference>
<dbReference type="PANTHER" id="PTHR38761:SF1">
    <property type="entry name" value="GLUTAMATE--CYSTEINE LIGASE"/>
    <property type="match status" value="1"/>
</dbReference>
<keyword evidence="3 8" id="KW-0436">Ligase</keyword>
<evidence type="ECO:0000256" key="8">
    <source>
        <dbReference type="HAMAP-Rule" id="MF_00578"/>
    </source>
</evidence>
<evidence type="ECO:0000313" key="12">
    <source>
        <dbReference type="Proteomes" id="UP000565262"/>
    </source>
</evidence>
<evidence type="ECO:0000313" key="11">
    <source>
        <dbReference type="EMBL" id="MBB1487830.1"/>
    </source>
</evidence>
<dbReference type="GO" id="GO:0006750">
    <property type="term" value="P:glutathione biosynthetic process"/>
    <property type="evidence" value="ECO:0007669"/>
    <property type="project" value="UniProtKB-UniRule"/>
</dbReference>
<proteinExistence type="inferred from homology"/>
<dbReference type="Proteomes" id="UP000565262">
    <property type="component" value="Unassembled WGS sequence"/>
</dbReference>
<evidence type="ECO:0000259" key="10">
    <source>
        <dbReference type="Pfam" id="PF04262"/>
    </source>
</evidence>
<evidence type="ECO:0000256" key="6">
    <source>
        <dbReference type="ARBA" id="ARBA00022840"/>
    </source>
</evidence>
<comment type="caution">
    <text evidence="11">The sequence shown here is derived from an EMBL/GenBank/DDBJ whole genome shotgun (WGS) entry which is preliminary data.</text>
</comment>
<comment type="pathway">
    <text evidence="1 8 9">Sulfur metabolism; glutathione biosynthesis; glutathione from L-cysteine and L-glutamate: step 1/2.</text>
</comment>
<dbReference type="InterPro" id="IPR007370">
    <property type="entry name" value="Glu_cys_ligase"/>
</dbReference>
<dbReference type="GO" id="GO:0005829">
    <property type="term" value="C:cytosol"/>
    <property type="evidence" value="ECO:0007669"/>
    <property type="project" value="TreeGrafter"/>
</dbReference>
<dbReference type="NCBIfam" id="TIGR01434">
    <property type="entry name" value="glu_cys_ligase"/>
    <property type="match status" value="1"/>
</dbReference>
<dbReference type="InterPro" id="IPR006334">
    <property type="entry name" value="Glut_cys_ligase"/>
</dbReference>
<evidence type="ECO:0000256" key="2">
    <source>
        <dbReference type="ARBA" id="ARBA00008772"/>
    </source>
</evidence>
<organism evidence="11 12">
    <name type="scientific">Oceanospirillum sediminis</name>
    <dbReference type="NCBI Taxonomy" id="2760088"/>
    <lineage>
        <taxon>Bacteria</taxon>
        <taxon>Pseudomonadati</taxon>
        <taxon>Pseudomonadota</taxon>
        <taxon>Gammaproteobacteria</taxon>
        <taxon>Oceanospirillales</taxon>
        <taxon>Oceanospirillaceae</taxon>
        <taxon>Oceanospirillum</taxon>
    </lineage>
</organism>
<dbReference type="Pfam" id="PF04262">
    <property type="entry name" value="Glu_cys_ligase"/>
    <property type="match status" value="1"/>
</dbReference>
<keyword evidence="6 8" id="KW-0067">ATP-binding</keyword>
<accession>A0A839IT22</accession>
<dbReference type="GO" id="GO:0005524">
    <property type="term" value="F:ATP binding"/>
    <property type="evidence" value="ECO:0007669"/>
    <property type="project" value="UniProtKB-KW"/>
</dbReference>
<evidence type="ECO:0000256" key="7">
    <source>
        <dbReference type="ARBA" id="ARBA00048819"/>
    </source>
</evidence>
<evidence type="ECO:0000256" key="3">
    <source>
        <dbReference type="ARBA" id="ARBA00022598"/>
    </source>
</evidence>
<dbReference type="RefSeq" id="WP_182809605.1">
    <property type="nucleotide sequence ID" value="NZ_JACJFM010000019.1"/>
</dbReference>
<keyword evidence="12" id="KW-1185">Reference proteome</keyword>
<keyword evidence="4 8" id="KW-0317">Glutathione biosynthesis</keyword>
<name>A0A839IT22_9GAMM</name>
<comment type="catalytic activity">
    <reaction evidence="7 8 9">
        <text>L-cysteine + L-glutamate + ATP = gamma-L-glutamyl-L-cysteine + ADP + phosphate + H(+)</text>
        <dbReference type="Rhea" id="RHEA:13285"/>
        <dbReference type="ChEBI" id="CHEBI:15378"/>
        <dbReference type="ChEBI" id="CHEBI:29985"/>
        <dbReference type="ChEBI" id="CHEBI:30616"/>
        <dbReference type="ChEBI" id="CHEBI:35235"/>
        <dbReference type="ChEBI" id="CHEBI:43474"/>
        <dbReference type="ChEBI" id="CHEBI:58173"/>
        <dbReference type="ChEBI" id="CHEBI:456216"/>
        <dbReference type="EC" id="6.3.2.2"/>
    </reaction>
</comment>
<dbReference type="GO" id="GO:0046872">
    <property type="term" value="F:metal ion binding"/>
    <property type="evidence" value="ECO:0007669"/>
    <property type="project" value="TreeGrafter"/>
</dbReference>
<dbReference type="SUPFAM" id="SSF55931">
    <property type="entry name" value="Glutamine synthetase/guanido kinase"/>
    <property type="match status" value="1"/>
</dbReference>
<dbReference type="EC" id="6.3.2.2" evidence="8"/>
<evidence type="ECO:0000256" key="1">
    <source>
        <dbReference type="ARBA" id="ARBA00005006"/>
    </source>
</evidence>
<gene>
    <name evidence="8" type="primary">gshA</name>
    <name evidence="11" type="ORF">H4O21_14585</name>
</gene>
<protein>
    <recommendedName>
        <fullName evidence="8">Glutamate--cysteine ligase</fullName>
        <ecNumber evidence="8">6.3.2.2</ecNumber>
    </recommendedName>
    <alternativeName>
        <fullName evidence="8">Gamma-ECS</fullName>
        <shortName evidence="8">GCS</shortName>
    </alternativeName>
    <alternativeName>
        <fullName evidence="8">Gamma-glutamylcysteine synthetase</fullName>
    </alternativeName>
</protein>
<dbReference type="EMBL" id="JACJFM010000019">
    <property type="protein sequence ID" value="MBB1487830.1"/>
    <property type="molecule type" value="Genomic_DNA"/>
</dbReference>
<evidence type="ECO:0000256" key="9">
    <source>
        <dbReference type="RuleBase" id="RU004391"/>
    </source>
</evidence>
<feature type="domain" description="Glutamate--cysteine ligase" evidence="10">
    <location>
        <begin position="10"/>
        <end position="380"/>
    </location>
</feature>
<reference evidence="11 12" key="1">
    <citation type="submission" date="2020-08" db="EMBL/GenBank/DDBJ databases">
        <title>Oceanospirillum sp. nov. isolated from marine sediment.</title>
        <authorList>
            <person name="Ji X."/>
        </authorList>
    </citation>
    <scope>NUCLEOTIDE SEQUENCE [LARGE SCALE GENOMIC DNA]</scope>
    <source>
        <strain evidence="11 12">D5</strain>
    </source>
</reference>
<dbReference type="UniPathway" id="UPA00142">
    <property type="reaction ID" value="UER00209"/>
</dbReference>
<dbReference type="InterPro" id="IPR014746">
    <property type="entry name" value="Gln_synth/guanido_kin_cat_dom"/>
</dbReference>